<sequence length="118" mass="11800">MQYVKCFTVGGLICVIGQILLDRTKLTNGKVMVLFLVSGAVLQAIGVYGPIVEFAGAGATVPISGFGYTLAKGAMEAVTSDGLLGALSGGLTATASGITVAVVFGYLAALVANPKSKS</sequence>
<dbReference type="EMBL" id="JAHLFQ010000164">
    <property type="protein sequence ID" value="MBU3804547.1"/>
    <property type="molecule type" value="Genomic_DNA"/>
</dbReference>
<feature type="transmembrane region" description="Helical" evidence="1">
    <location>
        <begin position="31"/>
        <end position="48"/>
    </location>
</feature>
<keyword evidence="1" id="KW-0472">Membrane</keyword>
<accession>A0A9E2KD61</accession>
<keyword evidence="1" id="KW-0812">Transmembrane</keyword>
<reference evidence="2" key="1">
    <citation type="journal article" date="2021" name="PeerJ">
        <title>Extensive microbial diversity within the chicken gut microbiome revealed by metagenomics and culture.</title>
        <authorList>
            <person name="Gilroy R."/>
            <person name="Ravi A."/>
            <person name="Getino M."/>
            <person name="Pursley I."/>
            <person name="Horton D.L."/>
            <person name="Alikhan N.F."/>
            <person name="Baker D."/>
            <person name="Gharbi K."/>
            <person name="Hall N."/>
            <person name="Watson M."/>
            <person name="Adriaenssens E.M."/>
            <person name="Foster-Nyarko E."/>
            <person name="Jarju S."/>
            <person name="Secka A."/>
            <person name="Antonio M."/>
            <person name="Oren A."/>
            <person name="Chaudhuri R.R."/>
            <person name="La Ragione R."/>
            <person name="Hildebrand F."/>
            <person name="Pallen M.J."/>
        </authorList>
    </citation>
    <scope>NUCLEOTIDE SEQUENCE</scope>
    <source>
        <strain evidence="2">B5-657</strain>
    </source>
</reference>
<dbReference type="InterPro" id="IPR005562">
    <property type="entry name" value="SpoVA"/>
</dbReference>
<keyword evidence="1" id="KW-1133">Transmembrane helix</keyword>
<evidence type="ECO:0000313" key="2">
    <source>
        <dbReference type="EMBL" id="MBU3804547.1"/>
    </source>
</evidence>
<dbReference type="AlphaFoldDB" id="A0A9E2KD61"/>
<comment type="caution">
    <text evidence="2">The sequence shown here is derived from an EMBL/GenBank/DDBJ whole genome shotgun (WGS) entry which is preliminary data.</text>
</comment>
<protein>
    <submittedName>
        <fullName evidence="2">Stage V sporulation protein AE</fullName>
    </submittedName>
</protein>
<name>A0A9E2KD61_9FIRM</name>
<evidence type="ECO:0000256" key="1">
    <source>
        <dbReference type="SAM" id="Phobius"/>
    </source>
</evidence>
<dbReference type="Proteomes" id="UP000824229">
    <property type="component" value="Unassembled WGS sequence"/>
</dbReference>
<dbReference type="InterPro" id="IPR014204">
    <property type="entry name" value="Spore_V_AE"/>
</dbReference>
<gene>
    <name evidence="2" type="primary">spoVAE</name>
    <name evidence="2" type="ORF">H9872_07305</name>
</gene>
<reference evidence="2" key="2">
    <citation type="submission" date="2021-04" db="EMBL/GenBank/DDBJ databases">
        <authorList>
            <person name="Gilroy R."/>
        </authorList>
    </citation>
    <scope>NUCLEOTIDE SEQUENCE</scope>
    <source>
        <strain evidence="2">B5-657</strain>
    </source>
</reference>
<dbReference type="PANTHER" id="PTHR38450">
    <property type="entry name" value="STAGE V SPORULATION PROTEIN AC-RELATED"/>
    <property type="match status" value="1"/>
</dbReference>
<proteinExistence type="predicted"/>
<dbReference type="Pfam" id="PF03862">
    <property type="entry name" value="SpoVAC_SpoVAEB"/>
    <property type="match status" value="1"/>
</dbReference>
<feature type="transmembrane region" description="Helical" evidence="1">
    <location>
        <begin position="83"/>
        <end position="109"/>
    </location>
</feature>
<evidence type="ECO:0000313" key="3">
    <source>
        <dbReference type="Proteomes" id="UP000824229"/>
    </source>
</evidence>
<dbReference type="PANTHER" id="PTHR38450:SF2">
    <property type="entry name" value="STAGE V SPORULATION PROTEIN AEB"/>
    <property type="match status" value="1"/>
</dbReference>
<organism evidence="2 3">
    <name type="scientific">Candidatus Cellulosilyticum pullistercoris</name>
    <dbReference type="NCBI Taxonomy" id="2838521"/>
    <lineage>
        <taxon>Bacteria</taxon>
        <taxon>Bacillati</taxon>
        <taxon>Bacillota</taxon>
        <taxon>Clostridia</taxon>
        <taxon>Lachnospirales</taxon>
        <taxon>Cellulosilyticaceae</taxon>
        <taxon>Cellulosilyticum</taxon>
    </lineage>
</organism>
<dbReference type="NCBIfam" id="TIGR02839">
    <property type="entry name" value="spore_V_AE"/>
    <property type="match status" value="1"/>
</dbReference>